<name>A0A842HYQ7_9SPHN</name>
<dbReference type="EMBL" id="JACJVJ010000002">
    <property type="protein sequence ID" value="MBC2778286.1"/>
    <property type="molecule type" value="Genomic_DNA"/>
</dbReference>
<dbReference type="EC" id="3.1.4.58" evidence="2"/>
<evidence type="ECO:0000256" key="1">
    <source>
        <dbReference type="ARBA" id="ARBA00022801"/>
    </source>
</evidence>
<keyword evidence="1 2" id="KW-0378">Hydrolase</keyword>
<proteinExistence type="inferred from homology"/>
<comment type="function">
    <text evidence="2">Hydrolyzes RNA 2',3'-cyclic phosphodiester to an RNA 2'-phosphomonoester.</text>
</comment>
<dbReference type="PANTHER" id="PTHR35561">
    <property type="entry name" value="RNA 2',3'-CYCLIC PHOSPHODIESTERASE"/>
    <property type="match status" value="1"/>
</dbReference>
<dbReference type="PANTHER" id="PTHR35561:SF1">
    <property type="entry name" value="RNA 2',3'-CYCLIC PHOSPHODIESTERASE"/>
    <property type="match status" value="1"/>
</dbReference>
<feature type="short sequence motif" description="HXTX 1" evidence="2">
    <location>
        <begin position="37"/>
        <end position="40"/>
    </location>
</feature>
<gene>
    <name evidence="4" type="primary">thpR</name>
    <name evidence="4" type="ORF">H6P80_11725</name>
</gene>
<feature type="short sequence motif" description="HXTX 2" evidence="2">
    <location>
        <begin position="121"/>
        <end position="124"/>
    </location>
</feature>
<comment type="caution">
    <text evidence="4">The sequence shown here is derived from an EMBL/GenBank/DDBJ whole genome shotgun (WGS) entry which is preliminary data.</text>
</comment>
<comment type="catalytic activity">
    <reaction evidence="2">
        <text>a 3'-end 2',3'-cyclophospho-ribonucleotide-RNA + H2O = a 3'-end 2'-phospho-ribonucleotide-RNA + H(+)</text>
        <dbReference type="Rhea" id="RHEA:11828"/>
        <dbReference type="Rhea" id="RHEA-COMP:10464"/>
        <dbReference type="Rhea" id="RHEA-COMP:17353"/>
        <dbReference type="ChEBI" id="CHEBI:15377"/>
        <dbReference type="ChEBI" id="CHEBI:15378"/>
        <dbReference type="ChEBI" id="CHEBI:83064"/>
        <dbReference type="ChEBI" id="CHEBI:173113"/>
        <dbReference type="EC" id="3.1.4.58"/>
    </reaction>
</comment>
<accession>A0A842HYQ7</accession>
<dbReference type="Pfam" id="PF02834">
    <property type="entry name" value="LigT_PEase"/>
    <property type="match status" value="2"/>
</dbReference>
<dbReference type="HAMAP" id="MF_01940">
    <property type="entry name" value="RNA_CPDase"/>
    <property type="match status" value="1"/>
</dbReference>
<keyword evidence="5" id="KW-1185">Reference proteome</keyword>
<evidence type="ECO:0000259" key="3">
    <source>
        <dbReference type="Pfam" id="PF02834"/>
    </source>
</evidence>
<feature type="active site" description="Proton donor" evidence="2">
    <location>
        <position position="37"/>
    </location>
</feature>
<evidence type="ECO:0000313" key="5">
    <source>
        <dbReference type="Proteomes" id="UP000564378"/>
    </source>
</evidence>
<dbReference type="InterPro" id="IPR009097">
    <property type="entry name" value="Cyclic_Pdiesterase"/>
</dbReference>
<evidence type="ECO:0000313" key="4">
    <source>
        <dbReference type="EMBL" id="MBC2778286.1"/>
    </source>
</evidence>
<dbReference type="SUPFAM" id="SSF55144">
    <property type="entry name" value="LigT-like"/>
    <property type="match status" value="1"/>
</dbReference>
<sequence>MHRLFVAIRPPRAIREQLLALMQGISGARWHSDEQLHLTLRFIGDVDRHRAEDVAAALGHIAFPQFEIALRGIGHFGDLSRQRQLWAGVSPHRDLEKLHAKVDSALRQIGIEPDRRAFLPHITIARLNRNAGPIDAFAETHGGLSSDPFAVGHFALFESSLGREGARYETIARYPLA</sequence>
<comment type="similarity">
    <text evidence="2">Belongs to the 2H phosphoesterase superfamily. ThpR family.</text>
</comment>
<feature type="domain" description="Phosphoesterase HXTX" evidence="3">
    <location>
        <begin position="93"/>
        <end position="168"/>
    </location>
</feature>
<dbReference type="NCBIfam" id="TIGR02258">
    <property type="entry name" value="2_5_ligase"/>
    <property type="match status" value="1"/>
</dbReference>
<reference evidence="4 5" key="1">
    <citation type="submission" date="2020-08" db="EMBL/GenBank/DDBJ databases">
        <title>Draft genome sequence of Parasphingopyxis sp. GrpM-11.</title>
        <authorList>
            <person name="Oh J."/>
            <person name="Roh D.-H."/>
        </authorList>
    </citation>
    <scope>NUCLEOTIDE SEQUENCE [LARGE SCALE GENOMIC DNA]</scope>
    <source>
        <strain evidence="4 5">GrpM-11</strain>
    </source>
</reference>
<dbReference type="Proteomes" id="UP000564378">
    <property type="component" value="Unassembled WGS sequence"/>
</dbReference>
<dbReference type="GO" id="GO:0008664">
    <property type="term" value="F:RNA 2',3'-cyclic 3'-phosphodiesterase activity"/>
    <property type="evidence" value="ECO:0007669"/>
    <property type="project" value="UniProtKB-EC"/>
</dbReference>
<dbReference type="InterPro" id="IPR004175">
    <property type="entry name" value="RNA_CPDase"/>
</dbReference>
<organism evidence="4 5">
    <name type="scientific">Parasphingopyxis marina</name>
    <dbReference type="NCBI Taxonomy" id="2761622"/>
    <lineage>
        <taxon>Bacteria</taxon>
        <taxon>Pseudomonadati</taxon>
        <taxon>Pseudomonadota</taxon>
        <taxon>Alphaproteobacteria</taxon>
        <taxon>Sphingomonadales</taxon>
        <taxon>Sphingomonadaceae</taxon>
        <taxon>Parasphingopyxis</taxon>
    </lineage>
</organism>
<dbReference type="Gene3D" id="3.90.1140.10">
    <property type="entry name" value="Cyclic phosphodiesterase"/>
    <property type="match status" value="1"/>
</dbReference>
<dbReference type="GO" id="GO:0004113">
    <property type="term" value="F:2',3'-cyclic-nucleotide 3'-phosphodiesterase activity"/>
    <property type="evidence" value="ECO:0007669"/>
    <property type="project" value="InterPro"/>
</dbReference>
<dbReference type="AlphaFoldDB" id="A0A842HYQ7"/>
<feature type="active site" description="Proton acceptor" evidence="2">
    <location>
        <position position="121"/>
    </location>
</feature>
<protein>
    <recommendedName>
        <fullName evidence="2">RNA 2',3'-cyclic phosphodiesterase</fullName>
        <shortName evidence="2">RNA 2',3'-CPDase</shortName>
        <ecNumber evidence="2">3.1.4.58</ecNumber>
    </recommendedName>
</protein>
<dbReference type="InterPro" id="IPR014051">
    <property type="entry name" value="Phosphoesterase_HXTX"/>
</dbReference>
<feature type="domain" description="Phosphoesterase HXTX" evidence="3">
    <location>
        <begin position="8"/>
        <end position="86"/>
    </location>
</feature>
<evidence type="ECO:0000256" key="2">
    <source>
        <dbReference type="HAMAP-Rule" id="MF_01940"/>
    </source>
</evidence>